<dbReference type="GO" id="GO:1990112">
    <property type="term" value="C:RQC complex"/>
    <property type="evidence" value="ECO:0007669"/>
    <property type="project" value="TreeGrafter"/>
</dbReference>
<evidence type="ECO:0000313" key="10">
    <source>
        <dbReference type="EMBL" id="KXX73213.1"/>
    </source>
</evidence>
<dbReference type="GO" id="GO:0072344">
    <property type="term" value="P:rescue of stalled ribosome"/>
    <property type="evidence" value="ECO:0007669"/>
    <property type="project" value="TreeGrafter"/>
</dbReference>
<keyword evidence="11" id="KW-1185">Reference proteome</keyword>
<evidence type="ECO:0000256" key="1">
    <source>
        <dbReference type="ARBA" id="ARBA00004496"/>
    </source>
</evidence>
<comment type="caution">
    <text evidence="10">The sequence shown here is derived from an EMBL/GenBank/DDBJ whole genome shotgun (WGS) entry which is preliminary data.</text>
</comment>
<evidence type="ECO:0000256" key="2">
    <source>
        <dbReference type="ARBA" id="ARBA00008318"/>
    </source>
</evidence>
<keyword evidence="3" id="KW-0963">Cytoplasm</keyword>
<dbReference type="GO" id="GO:0043023">
    <property type="term" value="F:ribosomal large subunit binding"/>
    <property type="evidence" value="ECO:0007669"/>
    <property type="project" value="TreeGrafter"/>
</dbReference>
<name>A0A175VPA2_9PEZI</name>
<organism evidence="10 11">
    <name type="scientific">Madurella mycetomatis</name>
    <dbReference type="NCBI Taxonomy" id="100816"/>
    <lineage>
        <taxon>Eukaryota</taxon>
        <taxon>Fungi</taxon>
        <taxon>Dikarya</taxon>
        <taxon>Ascomycota</taxon>
        <taxon>Pezizomycotina</taxon>
        <taxon>Sordariomycetes</taxon>
        <taxon>Sordariomycetidae</taxon>
        <taxon>Sordariales</taxon>
        <taxon>Sordariales incertae sedis</taxon>
        <taxon>Madurella</taxon>
    </lineage>
</organism>
<feature type="compositionally biased region" description="Basic and acidic residues" evidence="7">
    <location>
        <begin position="709"/>
        <end position="719"/>
    </location>
</feature>
<feature type="compositionally biased region" description="Low complexity" evidence="7">
    <location>
        <begin position="807"/>
        <end position="828"/>
    </location>
</feature>
<dbReference type="InterPro" id="IPR021846">
    <property type="entry name" value="NFACT-C"/>
</dbReference>
<evidence type="ECO:0000259" key="9">
    <source>
        <dbReference type="Pfam" id="PF11923"/>
    </source>
</evidence>
<feature type="region of interest" description="Disordered" evidence="7">
    <location>
        <begin position="1037"/>
        <end position="1070"/>
    </location>
</feature>
<dbReference type="VEuPathDB" id="FungiDB:MMYC01_210419"/>
<feature type="domain" description="NFACT RNA-binding" evidence="8">
    <location>
        <begin position="545"/>
        <end position="658"/>
    </location>
</feature>
<dbReference type="Gene3D" id="2.30.310.10">
    <property type="entry name" value="ibrinogen binding protein from staphylococcus aureus domain"/>
    <property type="match status" value="1"/>
</dbReference>
<dbReference type="EMBL" id="LCTW02000514">
    <property type="protein sequence ID" value="KXX73213.1"/>
    <property type="molecule type" value="Genomic_DNA"/>
</dbReference>
<dbReference type="PANTHER" id="PTHR15239:SF6">
    <property type="entry name" value="RIBOSOME QUALITY CONTROL COMPLEX SUBUNIT NEMF"/>
    <property type="match status" value="1"/>
</dbReference>
<feature type="compositionally biased region" description="Basic residues" evidence="7">
    <location>
        <begin position="831"/>
        <end position="846"/>
    </location>
</feature>
<evidence type="ECO:0000256" key="5">
    <source>
        <dbReference type="ARBA" id="ARBA00070414"/>
    </source>
</evidence>
<dbReference type="STRING" id="100816.A0A175VPA2"/>
<evidence type="ECO:0000313" key="11">
    <source>
        <dbReference type="Proteomes" id="UP000078237"/>
    </source>
</evidence>
<accession>A0A175VPA2</accession>
<dbReference type="GO" id="GO:0000049">
    <property type="term" value="F:tRNA binding"/>
    <property type="evidence" value="ECO:0007669"/>
    <property type="project" value="TreeGrafter"/>
</dbReference>
<reference evidence="10 11" key="1">
    <citation type="journal article" date="2016" name="Genome Announc.">
        <title>Genome Sequence of Madurella mycetomatis mm55, Isolated from a Human Mycetoma Case in Sudan.</title>
        <authorList>
            <person name="Smit S."/>
            <person name="Derks M.F."/>
            <person name="Bervoets S."/>
            <person name="Fahal A."/>
            <person name="van Leeuwen W."/>
            <person name="van Belkum A."/>
            <person name="van de Sande W.W."/>
        </authorList>
    </citation>
    <scope>NUCLEOTIDE SEQUENCE [LARGE SCALE GENOMIC DNA]</scope>
    <source>
        <strain evidence="11">mm55</strain>
    </source>
</reference>
<dbReference type="InterPro" id="IPR051608">
    <property type="entry name" value="RQC_Subunit_NEMF"/>
</dbReference>
<dbReference type="GO" id="GO:0005737">
    <property type="term" value="C:cytoplasm"/>
    <property type="evidence" value="ECO:0007669"/>
    <property type="project" value="UniProtKB-SubCell"/>
</dbReference>
<evidence type="ECO:0000256" key="6">
    <source>
        <dbReference type="SAM" id="Coils"/>
    </source>
</evidence>
<dbReference type="Proteomes" id="UP000078237">
    <property type="component" value="Unassembled WGS sequence"/>
</dbReference>
<dbReference type="InterPro" id="IPR008532">
    <property type="entry name" value="NFACT_RNA-bd"/>
</dbReference>
<comment type="subcellular location">
    <subcellularLocation>
        <location evidence="1">Cytoplasm</location>
    </subcellularLocation>
</comment>
<dbReference type="OrthoDB" id="207084at2759"/>
<dbReference type="Pfam" id="PF05670">
    <property type="entry name" value="NFACT-R_1"/>
    <property type="match status" value="1"/>
</dbReference>
<evidence type="ECO:0000256" key="3">
    <source>
        <dbReference type="ARBA" id="ARBA00022490"/>
    </source>
</evidence>
<proteinExistence type="inferred from homology"/>
<gene>
    <name evidence="10" type="ORF">MMYC01_210419</name>
</gene>
<feature type="coiled-coil region" evidence="6">
    <location>
        <begin position="498"/>
        <end position="525"/>
    </location>
</feature>
<evidence type="ECO:0000256" key="4">
    <source>
        <dbReference type="ARBA" id="ARBA00023054"/>
    </source>
</evidence>
<keyword evidence="4 6" id="KW-0175">Coiled coil</keyword>
<feature type="region of interest" description="Disordered" evidence="7">
    <location>
        <begin position="868"/>
        <end position="904"/>
    </location>
</feature>
<feature type="compositionally biased region" description="Gly residues" evidence="7">
    <location>
        <begin position="1039"/>
        <end position="1061"/>
    </location>
</feature>
<feature type="domain" description="NFACT protein C-terminal" evidence="9">
    <location>
        <begin position="933"/>
        <end position="1035"/>
    </location>
</feature>
<protein>
    <recommendedName>
        <fullName evidence="5">Ribosome quality control complex subunit 2</fullName>
    </recommendedName>
</protein>
<feature type="compositionally biased region" description="Acidic residues" evidence="7">
    <location>
        <begin position="720"/>
        <end position="733"/>
    </location>
</feature>
<feature type="compositionally biased region" description="Basic and acidic residues" evidence="7">
    <location>
        <begin position="870"/>
        <end position="904"/>
    </location>
</feature>
<dbReference type="AlphaFoldDB" id="A0A175VPA2"/>
<dbReference type="FunFam" id="2.30.310.10:FF:000003">
    <property type="entry name" value="Zinc knuckle domain containing protein"/>
    <property type="match status" value="1"/>
</dbReference>
<comment type="similarity">
    <text evidence="2">Belongs to the NEMF family.</text>
</comment>
<sequence>MKQRFSSLDVKVIAHELSEALVSLRLANIYDLNSKILLLKFAKPDNRQQLLIESGFRCHLTDFARAAAPAPSSFVSRLRKFLKTRRVTAVSQIGTDRIIEFRFSDGAYRLYLEFFASGNVILTDADLKILALLRNVPEGEGQEPQRVGLAYTLENRQNYRGVPELTKERLRNALQTASVQAATRKAKKKGSDELRRGLATTITELPPVLVDHVFRLTSFNPATKPADILDNEALLDVLFQSLGQARSILDDVTRSPVAKGYIVAKPNPRVAEHPADVEESKKGKAGGLLYEDFQPFLPKQFEDDPSCQILAFDGFNKTVDEFFSSLEGQKLESRLQEREATAKRKLEAARQDQAKRIEGLQEAQTLNLRKAAAIEANIERVQEAMDAVNGLLQQGMDWVDVNKLVEREQRQHNPVAEIIKLPMRLDESTITLLLGEAEDEVEAEEKLDFDYDTDEGTVDDAEVDKAKAADKRLAIDINLKLSPWNNAREYYEQKRTAAGKEQKTVQQSEIALKNAEQKIAEDLKKGLKQERPVLQPIRKQMWFEKFLWFISSDGYLVLGGRDAQQNEILYKRYLRKGYVYVHADMHGAPTVIIKNSPKTPDAPIPPSTLAQAGNLSVCCSNAWDSKAAMGAWWVNADQVSKSAPAGEYLPVGSFMVRGKRNALPPALLTLGFGLLFRISDESRAKHVKHRLYDSEDVRTAGEPSVAADSEVRTSTIEKEDASEDSEGDEGVQDGEERTNPLQPSAAGQVHEPTPEKTPEPPSEQLAHLDVDENSPTATKLEAQTEPVTAASNDDEDNNPDDKGQAMPPSTETPTSTRPETPSTSSQPQKKAPPKRGQRAKAKKIATKYKNQDEEDRALMEELLGVAAARQKAEAEAAAKAQREADAAAARERRRQAQERAKKQIAEHEEVRRLMLEEGVEMLDDAEASVDSPQLDALVGTPLPGDEILEVVPVCAPWNALGKVKYKAKLQPGQVKKGKAVKEIVERWRTAAGKKGVVDEKAEDVEKMWPREVELIKGLKVEEAFNVVPVGKVTVMMSGGASGGGGGGKGGGGGGGGGGQKGGKGKGGKKK</sequence>
<dbReference type="PANTHER" id="PTHR15239">
    <property type="entry name" value="NUCLEAR EXPORT MEDIATOR FACTOR NEMF"/>
    <property type="match status" value="1"/>
</dbReference>
<evidence type="ECO:0000259" key="8">
    <source>
        <dbReference type="Pfam" id="PF05670"/>
    </source>
</evidence>
<dbReference type="GO" id="GO:1990116">
    <property type="term" value="P:ribosome-associated ubiquitin-dependent protein catabolic process"/>
    <property type="evidence" value="ECO:0007669"/>
    <property type="project" value="TreeGrafter"/>
</dbReference>
<evidence type="ECO:0000256" key="7">
    <source>
        <dbReference type="SAM" id="MobiDB-lite"/>
    </source>
</evidence>
<dbReference type="Pfam" id="PF11923">
    <property type="entry name" value="NFACT-C"/>
    <property type="match status" value="1"/>
</dbReference>
<feature type="coiled-coil region" evidence="6">
    <location>
        <begin position="332"/>
        <end position="363"/>
    </location>
</feature>
<feature type="region of interest" description="Disordered" evidence="7">
    <location>
        <begin position="698"/>
        <end position="854"/>
    </location>
</feature>